<keyword evidence="2" id="KW-0732">Signal</keyword>
<organism evidence="4 5">
    <name type="scientific">Mycolicibacterium lutetiense</name>
    <dbReference type="NCBI Taxonomy" id="1641992"/>
    <lineage>
        <taxon>Bacteria</taxon>
        <taxon>Bacillati</taxon>
        <taxon>Actinomycetota</taxon>
        <taxon>Actinomycetes</taxon>
        <taxon>Mycobacteriales</taxon>
        <taxon>Mycobacteriaceae</taxon>
        <taxon>Mycolicibacterium</taxon>
    </lineage>
</organism>
<dbReference type="RefSeq" id="WP_234938197.1">
    <property type="nucleotide sequence ID" value="NZ_JAGIOP010000002.1"/>
</dbReference>
<comment type="caution">
    <text evidence="4">The sequence shown here is derived from an EMBL/GenBank/DDBJ whole genome shotgun (WGS) entry which is preliminary data.</text>
</comment>
<proteinExistence type="predicted"/>
<feature type="region of interest" description="Disordered" evidence="1">
    <location>
        <begin position="141"/>
        <end position="170"/>
    </location>
</feature>
<protein>
    <submittedName>
        <fullName evidence="4">Protein-disulfide isomerase</fullName>
    </submittedName>
</protein>
<dbReference type="PROSITE" id="PS51257">
    <property type="entry name" value="PROKAR_LIPOPROTEIN"/>
    <property type="match status" value="1"/>
</dbReference>
<dbReference type="InterPro" id="IPR012336">
    <property type="entry name" value="Thioredoxin-like_fold"/>
</dbReference>
<evidence type="ECO:0000313" key="5">
    <source>
        <dbReference type="Proteomes" id="UP000694460"/>
    </source>
</evidence>
<gene>
    <name evidence="4" type="ORF">JOF57_004160</name>
</gene>
<dbReference type="SUPFAM" id="SSF52833">
    <property type="entry name" value="Thioredoxin-like"/>
    <property type="match status" value="1"/>
</dbReference>
<dbReference type="Gene3D" id="3.40.30.10">
    <property type="entry name" value="Glutaredoxin"/>
    <property type="match status" value="1"/>
</dbReference>
<dbReference type="Proteomes" id="UP000694460">
    <property type="component" value="Unassembled WGS sequence"/>
</dbReference>
<keyword evidence="5" id="KW-1185">Reference proteome</keyword>
<name>A0ABS4ZXK1_9MYCO</name>
<feature type="domain" description="Thioredoxin-like fold" evidence="3">
    <location>
        <begin position="50"/>
        <end position="218"/>
    </location>
</feature>
<feature type="signal peptide" evidence="2">
    <location>
        <begin position="1"/>
        <end position="24"/>
    </location>
</feature>
<reference evidence="4 5" key="1">
    <citation type="submission" date="2021-03" db="EMBL/GenBank/DDBJ databases">
        <title>Sequencing the genomes of 1000 actinobacteria strains.</title>
        <authorList>
            <person name="Klenk H.-P."/>
        </authorList>
    </citation>
    <scope>NUCLEOTIDE SEQUENCE [LARGE SCALE GENOMIC DNA]</scope>
    <source>
        <strain evidence="4 5">DSM 46713</strain>
    </source>
</reference>
<dbReference type="Pfam" id="PF13462">
    <property type="entry name" value="Thioredoxin_4"/>
    <property type="match status" value="1"/>
</dbReference>
<evidence type="ECO:0000313" key="4">
    <source>
        <dbReference type="EMBL" id="MBP2454247.1"/>
    </source>
</evidence>
<keyword evidence="4" id="KW-0413">Isomerase</keyword>
<evidence type="ECO:0000259" key="3">
    <source>
        <dbReference type="Pfam" id="PF13462"/>
    </source>
</evidence>
<sequence length="230" mass="23906">MRLSRVAAAMLAVLALGVAGSTTGCTRLVDGAAQANGSKPGSEITGDGWGIQIGYPDAPARIEFFTEPQCPACAHLQHESGDAIAAAVGQGRLAVIYRPLTFLDQGITEYSAHVANAMFLAAGPNTTGTAFQAFVQDLWGHQEPEGSPGPTDDALSAMASESGVGAEETDKIATGKQAIDSDQLNEANAELLSETQYEVSTPAIYDLVGEEVVDISDPDWLAKLLATPRS</sequence>
<accession>A0ABS4ZXK1</accession>
<evidence type="ECO:0000256" key="1">
    <source>
        <dbReference type="SAM" id="MobiDB-lite"/>
    </source>
</evidence>
<dbReference type="CDD" id="cd02972">
    <property type="entry name" value="DsbA_family"/>
    <property type="match status" value="1"/>
</dbReference>
<feature type="chain" id="PRO_5046582792" evidence="2">
    <location>
        <begin position="25"/>
        <end position="230"/>
    </location>
</feature>
<dbReference type="InterPro" id="IPR036249">
    <property type="entry name" value="Thioredoxin-like_sf"/>
</dbReference>
<evidence type="ECO:0000256" key="2">
    <source>
        <dbReference type="SAM" id="SignalP"/>
    </source>
</evidence>
<dbReference type="EMBL" id="JAGIOP010000002">
    <property type="protein sequence ID" value="MBP2454247.1"/>
    <property type="molecule type" value="Genomic_DNA"/>
</dbReference>
<dbReference type="GO" id="GO:0016853">
    <property type="term" value="F:isomerase activity"/>
    <property type="evidence" value="ECO:0007669"/>
    <property type="project" value="UniProtKB-KW"/>
</dbReference>